<evidence type="ECO:0000259" key="2">
    <source>
        <dbReference type="Pfam" id="PF00535"/>
    </source>
</evidence>
<keyword evidence="1" id="KW-0472">Membrane</keyword>
<accession>A0ABW5C5P4</accession>
<sequence length="319" mass="35205">MRGEPVYSIVIPVYNNAASLPELVAVLDQVAATVRDRFALVTEAVFVIDGSPDDSASVLERLLPTVSFPAQLIRHSRNFGSFAAIRTGLAAARGRHVGMIAADLQEPPELLVSFLEPLVGGSADIVVGVREGREDPAGTRLGSALFWRLYRRLVNHEMPAGGVDLFACTETVRDQLVRLGEAHSSLVGLVYWVGFRRVEVGYRRRARRHGRSGWSLRKRFDYLLDNLFAFTDLPIRLLSLFGLVGTLVMSVIGLVTVVARLLGVITVPGYAQTLLMVMFFGALNTLGIGLVGHYAWRTYENTKRRPLAIVSETRRFGRD</sequence>
<dbReference type="InterPro" id="IPR001173">
    <property type="entry name" value="Glyco_trans_2-like"/>
</dbReference>
<keyword evidence="3" id="KW-0328">Glycosyltransferase</keyword>
<comment type="caution">
    <text evidence="3">The sequence shown here is derived from an EMBL/GenBank/DDBJ whole genome shotgun (WGS) entry which is preliminary data.</text>
</comment>
<feature type="transmembrane region" description="Helical" evidence="1">
    <location>
        <begin position="237"/>
        <end position="262"/>
    </location>
</feature>
<dbReference type="SUPFAM" id="SSF53448">
    <property type="entry name" value="Nucleotide-diphospho-sugar transferases"/>
    <property type="match status" value="1"/>
</dbReference>
<dbReference type="Gene3D" id="3.90.550.10">
    <property type="entry name" value="Spore Coat Polysaccharide Biosynthesis Protein SpsA, Chain A"/>
    <property type="match status" value="1"/>
</dbReference>
<keyword evidence="1" id="KW-1133">Transmembrane helix</keyword>
<organism evidence="3 4">
    <name type="scientific">Phaeospirillum tilakii</name>
    <dbReference type="NCBI Taxonomy" id="741673"/>
    <lineage>
        <taxon>Bacteria</taxon>
        <taxon>Pseudomonadati</taxon>
        <taxon>Pseudomonadota</taxon>
        <taxon>Alphaproteobacteria</taxon>
        <taxon>Rhodospirillales</taxon>
        <taxon>Rhodospirillaceae</taxon>
        <taxon>Phaeospirillum</taxon>
    </lineage>
</organism>
<keyword evidence="1" id="KW-0812">Transmembrane</keyword>
<feature type="transmembrane region" description="Helical" evidence="1">
    <location>
        <begin position="274"/>
        <end position="296"/>
    </location>
</feature>
<dbReference type="PANTHER" id="PTHR48090">
    <property type="entry name" value="UNDECAPRENYL-PHOSPHATE 4-DEOXY-4-FORMAMIDO-L-ARABINOSE TRANSFERASE-RELATED"/>
    <property type="match status" value="1"/>
</dbReference>
<dbReference type="EC" id="2.4.-.-" evidence="3"/>
<dbReference type="CDD" id="cd04187">
    <property type="entry name" value="DPM1_like_bac"/>
    <property type="match status" value="1"/>
</dbReference>
<dbReference type="EMBL" id="JBHUIY010000001">
    <property type="protein sequence ID" value="MFD2232192.1"/>
    <property type="molecule type" value="Genomic_DNA"/>
</dbReference>
<dbReference type="InterPro" id="IPR050256">
    <property type="entry name" value="Glycosyltransferase_2"/>
</dbReference>
<proteinExistence type="predicted"/>
<dbReference type="RefSeq" id="WP_377313308.1">
    <property type="nucleotide sequence ID" value="NZ_JBHUIY010000001.1"/>
</dbReference>
<dbReference type="GO" id="GO:0016757">
    <property type="term" value="F:glycosyltransferase activity"/>
    <property type="evidence" value="ECO:0007669"/>
    <property type="project" value="UniProtKB-KW"/>
</dbReference>
<evidence type="ECO:0000256" key="1">
    <source>
        <dbReference type="SAM" id="Phobius"/>
    </source>
</evidence>
<dbReference type="PANTHER" id="PTHR48090:SF8">
    <property type="entry name" value="GLYCOSYLTRANSFERASE CSBB-RELATED"/>
    <property type="match status" value="1"/>
</dbReference>
<dbReference type="Proteomes" id="UP001597296">
    <property type="component" value="Unassembled WGS sequence"/>
</dbReference>
<dbReference type="Pfam" id="PF00535">
    <property type="entry name" value="Glycos_transf_2"/>
    <property type="match status" value="1"/>
</dbReference>
<evidence type="ECO:0000313" key="3">
    <source>
        <dbReference type="EMBL" id="MFD2232192.1"/>
    </source>
</evidence>
<keyword evidence="4" id="KW-1185">Reference proteome</keyword>
<feature type="domain" description="Glycosyltransferase 2-like" evidence="2">
    <location>
        <begin position="8"/>
        <end position="143"/>
    </location>
</feature>
<dbReference type="InterPro" id="IPR029044">
    <property type="entry name" value="Nucleotide-diphossugar_trans"/>
</dbReference>
<gene>
    <name evidence="3" type="ORF">ACFSNB_00075</name>
</gene>
<protein>
    <submittedName>
        <fullName evidence="3">Glycosyltransferase family 2 protein</fullName>
        <ecNumber evidence="3">2.4.-.-</ecNumber>
    </submittedName>
</protein>
<reference evidence="4" key="1">
    <citation type="journal article" date="2019" name="Int. J. Syst. Evol. Microbiol.">
        <title>The Global Catalogue of Microorganisms (GCM) 10K type strain sequencing project: providing services to taxonomists for standard genome sequencing and annotation.</title>
        <authorList>
            <consortium name="The Broad Institute Genomics Platform"/>
            <consortium name="The Broad Institute Genome Sequencing Center for Infectious Disease"/>
            <person name="Wu L."/>
            <person name="Ma J."/>
        </authorList>
    </citation>
    <scope>NUCLEOTIDE SEQUENCE [LARGE SCALE GENOMIC DNA]</scope>
    <source>
        <strain evidence="4">KCTC 15012</strain>
    </source>
</reference>
<name>A0ABW5C5P4_9PROT</name>
<evidence type="ECO:0000313" key="4">
    <source>
        <dbReference type="Proteomes" id="UP001597296"/>
    </source>
</evidence>
<keyword evidence="3" id="KW-0808">Transferase</keyword>